<feature type="domain" description="HTH tetR-type" evidence="6">
    <location>
        <begin position="1"/>
        <end position="61"/>
    </location>
</feature>
<dbReference type="InterPro" id="IPR009057">
    <property type="entry name" value="Homeodomain-like_sf"/>
</dbReference>
<dbReference type="GO" id="GO:0003700">
    <property type="term" value="F:DNA-binding transcription factor activity"/>
    <property type="evidence" value="ECO:0007669"/>
    <property type="project" value="TreeGrafter"/>
</dbReference>
<dbReference type="InterPro" id="IPR001647">
    <property type="entry name" value="HTH_TetR"/>
</dbReference>
<keyword evidence="1" id="KW-0678">Repressor</keyword>
<dbReference type="Gene3D" id="1.10.10.60">
    <property type="entry name" value="Homeodomain-like"/>
    <property type="match status" value="1"/>
</dbReference>
<evidence type="ECO:0000256" key="1">
    <source>
        <dbReference type="ARBA" id="ARBA00022491"/>
    </source>
</evidence>
<evidence type="ECO:0000256" key="4">
    <source>
        <dbReference type="ARBA" id="ARBA00023163"/>
    </source>
</evidence>
<evidence type="ECO:0000256" key="5">
    <source>
        <dbReference type="PROSITE-ProRule" id="PRU00335"/>
    </source>
</evidence>
<dbReference type="InterPro" id="IPR039538">
    <property type="entry name" value="BetI_C"/>
</dbReference>
<dbReference type="Gene3D" id="1.10.357.10">
    <property type="entry name" value="Tetracycline Repressor, domain 2"/>
    <property type="match status" value="1"/>
</dbReference>
<keyword evidence="2" id="KW-0805">Transcription regulation</keyword>
<proteinExistence type="predicted"/>
<dbReference type="GO" id="GO:0000976">
    <property type="term" value="F:transcription cis-regulatory region binding"/>
    <property type="evidence" value="ECO:0007669"/>
    <property type="project" value="TreeGrafter"/>
</dbReference>
<evidence type="ECO:0000313" key="7">
    <source>
        <dbReference type="EMBL" id="MBB6690978.1"/>
    </source>
</evidence>
<dbReference type="SUPFAM" id="SSF46689">
    <property type="entry name" value="Homeodomain-like"/>
    <property type="match status" value="2"/>
</dbReference>
<dbReference type="Pfam" id="PF00440">
    <property type="entry name" value="TetR_N"/>
    <property type="match status" value="2"/>
</dbReference>
<protein>
    <submittedName>
        <fullName evidence="7">TetR family transcriptional regulator</fullName>
    </submittedName>
</protein>
<dbReference type="PROSITE" id="PS01081">
    <property type="entry name" value="HTH_TETR_1"/>
    <property type="match status" value="1"/>
</dbReference>
<dbReference type="InterPro" id="IPR036271">
    <property type="entry name" value="Tet_transcr_reg_TetR-rel_C_sf"/>
</dbReference>
<feature type="DNA-binding region" description="H-T-H motif" evidence="5">
    <location>
        <begin position="24"/>
        <end position="43"/>
    </location>
</feature>
<evidence type="ECO:0000313" key="8">
    <source>
        <dbReference type="Proteomes" id="UP000553776"/>
    </source>
</evidence>
<keyword evidence="8" id="KW-1185">Reference proteome</keyword>
<feature type="domain" description="HTH tetR-type" evidence="6">
    <location>
        <begin position="67"/>
        <end position="127"/>
    </location>
</feature>
<sequence length="263" mass="29699">MSVRERVFEAAERLAGSKPFDRISFAEVAEAAGVHWTAVRRHFGGKEEMREWFRERQSQSALTEELADTKSRVLEAAARLFATQGYANSSLDKVAEHAGLSKGAVYWHFSGKQDLFLEILERNYRLQLQTLPGEAERILSAEDPAAALAGWLEAQLLCLESGEEGSMLFLEFVTSAREPEVQDRLRRLHELLMGRVSELIREMQRQGRLTDQVDPEGAAMMFDALLKGALVEWVLIPDSDRLRAFVRAVSRTLWHGLAAADRK</sequence>
<keyword evidence="3 5" id="KW-0238">DNA-binding</keyword>
<dbReference type="PANTHER" id="PTHR30055:SF234">
    <property type="entry name" value="HTH-TYPE TRANSCRIPTIONAL REGULATOR BETI"/>
    <property type="match status" value="1"/>
</dbReference>
<dbReference type="SUPFAM" id="SSF48498">
    <property type="entry name" value="Tetracyclin repressor-like, C-terminal domain"/>
    <property type="match status" value="1"/>
</dbReference>
<dbReference type="AlphaFoldDB" id="A0A841TVB2"/>
<dbReference type="Proteomes" id="UP000553776">
    <property type="component" value="Unassembled WGS sequence"/>
</dbReference>
<keyword evidence="4" id="KW-0804">Transcription</keyword>
<dbReference type="RefSeq" id="WP_185134964.1">
    <property type="nucleotide sequence ID" value="NZ_BORM01000017.1"/>
</dbReference>
<name>A0A841TVB2_9BACL</name>
<evidence type="ECO:0000256" key="3">
    <source>
        <dbReference type="ARBA" id="ARBA00023125"/>
    </source>
</evidence>
<dbReference type="EMBL" id="JACJVR010000019">
    <property type="protein sequence ID" value="MBB6690978.1"/>
    <property type="molecule type" value="Genomic_DNA"/>
</dbReference>
<dbReference type="PANTHER" id="PTHR30055">
    <property type="entry name" value="HTH-TYPE TRANSCRIPTIONAL REGULATOR RUTR"/>
    <property type="match status" value="1"/>
</dbReference>
<dbReference type="PROSITE" id="PS50977">
    <property type="entry name" value="HTH_TETR_2"/>
    <property type="match status" value="2"/>
</dbReference>
<reference evidence="7 8" key="1">
    <citation type="submission" date="2020-08" db="EMBL/GenBank/DDBJ databases">
        <title>Cohnella phylogeny.</title>
        <authorList>
            <person name="Dunlap C."/>
        </authorList>
    </citation>
    <scope>NUCLEOTIDE SEQUENCE [LARGE SCALE GENOMIC DNA]</scope>
    <source>
        <strain evidence="7 8">DSM 25239</strain>
    </source>
</reference>
<dbReference type="PRINTS" id="PR00455">
    <property type="entry name" value="HTHTETR"/>
</dbReference>
<evidence type="ECO:0000259" key="6">
    <source>
        <dbReference type="PROSITE" id="PS50977"/>
    </source>
</evidence>
<evidence type="ECO:0000256" key="2">
    <source>
        <dbReference type="ARBA" id="ARBA00023015"/>
    </source>
</evidence>
<feature type="DNA-binding region" description="H-T-H motif" evidence="5">
    <location>
        <begin position="90"/>
        <end position="109"/>
    </location>
</feature>
<accession>A0A841TVB2</accession>
<organism evidence="7 8">
    <name type="scientific">Cohnella xylanilytica</name>
    <dbReference type="NCBI Taxonomy" id="557555"/>
    <lineage>
        <taxon>Bacteria</taxon>
        <taxon>Bacillati</taxon>
        <taxon>Bacillota</taxon>
        <taxon>Bacilli</taxon>
        <taxon>Bacillales</taxon>
        <taxon>Paenibacillaceae</taxon>
        <taxon>Cohnella</taxon>
    </lineage>
</organism>
<dbReference type="Pfam" id="PF13977">
    <property type="entry name" value="TetR_C_6"/>
    <property type="match status" value="1"/>
</dbReference>
<dbReference type="InterPro" id="IPR023772">
    <property type="entry name" value="DNA-bd_HTH_TetR-type_CS"/>
</dbReference>
<gene>
    <name evidence="7" type="ORF">H7B90_06120</name>
</gene>
<comment type="caution">
    <text evidence="7">The sequence shown here is derived from an EMBL/GenBank/DDBJ whole genome shotgun (WGS) entry which is preliminary data.</text>
</comment>
<dbReference type="InterPro" id="IPR050109">
    <property type="entry name" value="HTH-type_TetR-like_transc_reg"/>
</dbReference>